<dbReference type="PROSITE" id="PS50885">
    <property type="entry name" value="HAMP"/>
    <property type="match status" value="1"/>
</dbReference>
<dbReference type="Proteomes" id="UP000886803">
    <property type="component" value="Unassembled WGS sequence"/>
</dbReference>
<gene>
    <name evidence="14" type="ORF">H9945_04605</name>
</gene>
<protein>
    <recommendedName>
        <fullName evidence="3">histidine kinase</fullName>
        <ecNumber evidence="3">2.7.13.3</ecNumber>
    </recommendedName>
</protein>
<dbReference type="GO" id="GO:0000155">
    <property type="term" value="F:phosphorelay sensor kinase activity"/>
    <property type="evidence" value="ECO:0007669"/>
    <property type="project" value="InterPro"/>
</dbReference>
<dbReference type="InterPro" id="IPR050351">
    <property type="entry name" value="BphY/WalK/GraS-like"/>
</dbReference>
<evidence type="ECO:0000256" key="2">
    <source>
        <dbReference type="ARBA" id="ARBA00004370"/>
    </source>
</evidence>
<evidence type="ECO:0000256" key="11">
    <source>
        <dbReference type="SAM" id="SignalP"/>
    </source>
</evidence>
<dbReference type="InterPro" id="IPR003594">
    <property type="entry name" value="HATPase_dom"/>
</dbReference>
<dbReference type="InterPro" id="IPR004358">
    <property type="entry name" value="Sig_transdc_His_kin-like_C"/>
</dbReference>
<organism evidence="14 15">
    <name type="scientific">Candidatus Gemmiger avicola</name>
    <dbReference type="NCBI Taxonomy" id="2838605"/>
    <lineage>
        <taxon>Bacteria</taxon>
        <taxon>Bacillati</taxon>
        <taxon>Bacillota</taxon>
        <taxon>Clostridia</taxon>
        <taxon>Eubacteriales</taxon>
        <taxon>Gemmiger</taxon>
    </lineage>
</organism>
<dbReference type="InterPro" id="IPR036890">
    <property type="entry name" value="HATPase_C_sf"/>
</dbReference>
<evidence type="ECO:0000256" key="9">
    <source>
        <dbReference type="ARBA" id="ARBA00023012"/>
    </source>
</evidence>
<accession>A0A9D2M5E8</accession>
<evidence type="ECO:0000256" key="3">
    <source>
        <dbReference type="ARBA" id="ARBA00012438"/>
    </source>
</evidence>
<dbReference type="Pfam" id="PF00672">
    <property type="entry name" value="HAMP"/>
    <property type="match status" value="1"/>
</dbReference>
<dbReference type="PANTHER" id="PTHR42878:SF7">
    <property type="entry name" value="SENSOR HISTIDINE KINASE GLRK"/>
    <property type="match status" value="1"/>
</dbReference>
<feature type="transmembrane region" description="Helical" evidence="10">
    <location>
        <begin position="160"/>
        <end position="179"/>
    </location>
</feature>
<feature type="domain" description="Histidine kinase" evidence="12">
    <location>
        <begin position="247"/>
        <end position="460"/>
    </location>
</feature>
<keyword evidence="10" id="KW-0812">Transmembrane</keyword>
<keyword evidence="5" id="KW-0808">Transferase</keyword>
<comment type="subcellular location">
    <subcellularLocation>
        <location evidence="2">Membrane</location>
    </subcellularLocation>
</comment>
<dbReference type="InterPro" id="IPR005467">
    <property type="entry name" value="His_kinase_dom"/>
</dbReference>
<evidence type="ECO:0000256" key="6">
    <source>
        <dbReference type="ARBA" id="ARBA00022741"/>
    </source>
</evidence>
<evidence type="ECO:0000313" key="15">
    <source>
        <dbReference type="Proteomes" id="UP000886803"/>
    </source>
</evidence>
<dbReference type="GO" id="GO:0030295">
    <property type="term" value="F:protein kinase activator activity"/>
    <property type="evidence" value="ECO:0007669"/>
    <property type="project" value="TreeGrafter"/>
</dbReference>
<dbReference type="CDD" id="cd06225">
    <property type="entry name" value="HAMP"/>
    <property type="match status" value="1"/>
</dbReference>
<reference evidence="14" key="2">
    <citation type="submission" date="2021-04" db="EMBL/GenBank/DDBJ databases">
        <authorList>
            <person name="Gilroy R."/>
        </authorList>
    </citation>
    <scope>NUCLEOTIDE SEQUENCE</scope>
    <source>
        <strain evidence="14">ChiBcec8-13705</strain>
    </source>
</reference>
<dbReference type="Gene3D" id="6.10.340.10">
    <property type="match status" value="1"/>
</dbReference>
<dbReference type="Gene3D" id="3.30.565.10">
    <property type="entry name" value="Histidine kinase-like ATPase, C-terminal domain"/>
    <property type="match status" value="1"/>
</dbReference>
<keyword evidence="10" id="KW-1133">Transmembrane helix</keyword>
<dbReference type="PROSITE" id="PS50109">
    <property type="entry name" value="HIS_KIN"/>
    <property type="match status" value="1"/>
</dbReference>
<dbReference type="InterPro" id="IPR003661">
    <property type="entry name" value="HisK_dim/P_dom"/>
</dbReference>
<keyword evidence="10" id="KW-0472">Membrane</keyword>
<evidence type="ECO:0000256" key="1">
    <source>
        <dbReference type="ARBA" id="ARBA00000085"/>
    </source>
</evidence>
<dbReference type="EC" id="2.7.13.3" evidence="3"/>
<dbReference type="SMART" id="SM00388">
    <property type="entry name" value="HisKA"/>
    <property type="match status" value="1"/>
</dbReference>
<dbReference type="CDD" id="cd00075">
    <property type="entry name" value="HATPase"/>
    <property type="match status" value="1"/>
</dbReference>
<dbReference type="Gene3D" id="1.10.287.130">
    <property type="match status" value="1"/>
</dbReference>
<name>A0A9D2M5E8_9FIRM</name>
<keyword evidence="8" id="KW-0067">ATP-binding</keyword>
<keyword evidence="4" id="KW-0597">Phosphoprotein</keyword>
<dbReference type="InterPro" id="IPR036097">
    <property type="entry name" value="HisK_dim/P_sf"/>
</dbReference>
<feature type="signal peptide" evidence="11">
    <location>
        <begin position="1"/>
        <end position="22"/>
    </location>
</feature>
<dbReference type="SMART" id="SM00387">
    <property type="entry name" value="HATPase_c"/>
    <property type="match status" value="1"/>
</dbReference>
<dbReference type="SUPFAM" id="SSF55874">
    <property type="entry name" value="ATPase domain of HSP90 chaperone/DNA topoisomerase II/histidine kinase"/>
    <property type="match status" value="1"/>
</dbReference>
<keyword evidence="6" id="KW-0547">Nucleotide-binding</keyword>
<dbReference type="CDD" id="cd00082">
    <property type="entry name" value="HisKA"/>
    <property type="match status" value="1"/>
</dbReference>
<feature type="domain" description="HAMP" evidence="13">
    <location>
        <begin position="180"/>
        <end position="232"/>
    </location>
</feature>
<dbReference type="GO" id="GO:0000156">
    <property type="term" value="F:phosphorelay response regulator activity"/>
    <property type="evidence" value="ECO:0007669"/>
    <property type="project" value="TreeGrafter"/>
</dbReference>
<dbReference type="GO" id="GO:0016020">
    <property type="term" value="C:membrane"/>
    <property type="evidence" value="ECO:0007669"/>
    <property type="project" value="UniProtKB-SubCell"/>
</dbReference>
<dbReference type="GO" id="GO:0007234">
    <property type="term" value="P:osmosensory signaling via phosphorelay pathway"/>
    <property type="evidence" value="ECO:0007669"/>
    <property type="project" value="TreeGrafter"/>
</dbReference>
<keyword evidence="7 14" id="KW-0418">Kinase</keyword>
<evidence type="ECO:0000256" key="5">
    <source>
        <dbReference type="ARBA" id="ARBA00022679"/>
    </source>
</evidence>
<evidence type="ECO:0000256" key="4">
    <source>
        <dbReference type="ARBA" id="ARBA00022553"/>
    </source>
</evidence>
<dbReference type="PANTHER" id="PTHR42878">
    <property type="entry name" value="TWO-COMPONENT HISTIDINE KINASE"/>
    <property type="match status" value="1"/>
</dbReference>
<feature type="chain" id="PRO_5039182054" description="histidine kinase" evidence="11">
    <location>
        <begin position="23"/>
        <end position="465"/>
    </location>
</feature>
<dbReference type="SUPFAM" id="SSF158472">
    <property type="entry name" value="HAMP domain-like"/>
    <property type="match status" value="1"/>
</dbReference>
<comment type="caution">
    <text evidence="14">The sequence shown here is derived from an EMBL/GenBank/DDBJ whole genome shotgun (WGS) entry which is preliminary data.</text>
</comment>
<sequence length="465" mass="48543">MKLSTKLALALGTVLAAVLAAANTWTLERQFSADLSAAQAEATRAWTLAARTVQREGADRSLFNVLITLQADGAAPPLAAWKPDGSLLYTALPAALDTGSCEAALNAEGEPRTLAARGVDGQVYLLTAGTVITPAGGLTLLTAQGLGEVWAARRQAGAQALFSGLILLVLADGAVVLLCRRLTRPLGVLEAASRQIAAGAYDRRTALATGDEMEALSASFDAMAAAVQEKIAALEAGVRQREDFVAAFTHELKTPMTSMLGYADLLRGAELPAETRRLAARYIYHESARLEALSDKLLALLRLTDAPPALCPTSLGPLLRRLSHTLPPPGPDTPAVTLDPADGLWVQADGDLLEDLLYNLILNACAATPAEGRVTLTAAPAEAGVTLAVQDTGCGIPPEDLPRLCEPFYMVDKSRARRHGGSGLGLALCAKIAELHGTTLQFESEAGHGTVVKITLAAAAPEKES</sequence>
<dbReference type="InterPro" id="IPR003660">
    <property type="entry name" value="HAMP_dom"/>
</dbReference>
<evidence type="ECO:0000256" key="10">
    <source>
        <dbReference type="SAM" id="Phobius"/>
    </source>
</evidence>
<evidence type="ECO:0000259" key="12">
    <source>
        <dbReference type="PROSITE" id="PS50109"/>
    </source>
</evidence>
<evidence type="ECO:0000313" key="14">
    <source>
        <dbReference type="EMBL" id="HJB41760.1"/>
    </source>
</evidence>
<comment type="catalytic activity">
    <reaction evidence="1">
        <text>ATP + protein L-histidine = ADP + protein N-phospho-L-histidine.</text>
        <dbReference type="EC" id="2.7.13.3"/>
    </reaction>
</comment>
<reference evidence="14" key="1">
    <citation type="journal article" date="2021" name="PeerJ">
        <title>Extensive microbial diversity within the chicken gut microbiome revealed by metagenomics and culture.</title>
        <authorList>
            <person name="Gilroy R."/>
            <person name="Ravi A."/>
            <person name="Getino M."/>
            <person name="Pursley I."/>
            <person name="Horton D.L."/>
            <person name="Alikhan N.F."/>
            <person name="Baker D."/>
            <person name="Gharbi K."/>
            <person name="Hall N."/>
            <person name="Watson M."/>
            <person name="Adriaenssens E.M."/>
            <person name="Foster-Nyarko E."/>
            <person name="Jarju S."/>
            <person name="Secka A."/>
            <person name="Antonio M."/>
            <person name="Oren A."/>
            <person name="Chaudhuri R.R."/>
            <person name="La Ragione R."/>
            <person name="Hildebrand F."/>
            <person name="Pallen M.J."/>
        </authorList>
    </citation>
    <scope>NUCLEOTIDE SEQUENCE</scope>
    <source>
        <strain evidence="14">ChiBcec8-13705</strain>
    </source>
</reference>
<dbReference type="SMART" id="SM00304">
    <property type="entry name" value="HAMP"/>
    <property type="match status" value="1"/>
</dbReference>
<dbReference type="PRINTS" id="PR00344">
    <property type="entry name" value="BCTRLSENSOR"/>
</dbReference>
<dbReference type="EMBL" id="DWYG01000067">
    <property type="protein sequence ID" value="HJB41760.1"/>
    <property type="molecule type" value="Genomic_DNA"/>
</dbReference>
<dbReference type="Pfam" id="PF02518">
    <property type="entry name" value="HATPase_c"/>
    <property type="match status" value="1"/>
</dbReference>
<proteinExistence type="predicted"/>
<evidence type="ECO:0000259" key="13">
    <source>
        <dbReference type="PROSITE" id="PS50885"/>
    </source>
</evidence>
<dbReference type="Pfam" id="PF00512">
    <property type="entry name" value="HisKA"/>
    <property type="match status" value="1"/>
</dbReference>
<keyword evidence="11" id="KW-0732">Signal</keyword>
<dbReference type="SUPFAM" id="SSF47384">
    <property type="entry name" value="Homodimeric domain of signal transducing histidine kinase"/>
    <property type="match status" value="1"/>
</dbReference>
<evidence type="ECO:0000256" key="7">
    <source>
        <dbReference type="ARBA" id="ARBA00022777"/>
    </source>
</evidence>
<dbReference type="AlphaFoldDB" id="A0A9D2M5E8"/>
<keyword evidence="9" id="KW-0902">Two-component regulatory system</keyword>
<evidence type="ECO:0000256" key="8">
    <source>
        <dbReference type="ARBA" id="ARBA00022840"/>
    </source>
</evidence>